<accession>A0ABP9MUA7</accession>
<reference evidence="2" key="1">
    <citation type="journal article" date="2019" name="Int. J. Syst. Evol. Microbiol.">
        <title>The Global Catalogue of Microorganisms (GCM) 10K type strain sequencing project: providing services to taxonomists for standard genome sequencing and annotation.</title>
        <authorList>
            <consortium name="The Broad Institute Genomics Platform"/>
            <consortium name="The Broad Institute Genome Sequencing Center for Infectious Disease"/>
            <person name="Wu L."/>
            <person name="Ma J."/>
        </authorList>
    </citation>
    <scope>NUCLEOTIDE SEQUENCE [LARGE SCALE GENOMIC DNA]</scope>
    <source>
        <strain evidence="2">JCM 17706</strain>
    </source>
</reference>
<protein>
    <submittedName>
        <fullName evidence="1">Uncharacterized protein</fullName>
    </submittedName>
</protein>
<dbReference type="Proteomes" id="UP001501525">
    <property type="component" value="Unassembled WGS sequence"/>
</dbReference>
<evidence type="ECO:0000313" key="2">
    <source>
        <dbReference type="Proteomes" id="UP001501525"/>
    </source>
</evidence>
<proteinExistence type="predicted"/>
<keyword evidence="2" id="KW-1185">Reference proteome</keyword>
<organism evidence="1 2">
    <name type="scientific">Bartonella acomydis</name>
    <dbReference type="NCBI Taxonomy" id="686234"/>
    <lineage>
        <taxon>Bacteria</taxon>
        <taxon>Pseudomonadati</taxon>
        <taxon>Pseudomonadota</taxon>
        <taxon>Alphaproteobacteria</taxon>
        <taxon>Hyphomicrobiales</taxon>
        <taxon>Bartonellaceae</taxon>
        <taxon>Bartonella</taxon>
    </lineage>
</organism>
<gene>
    <name evidence="1" type="ORF">GCM10023260_13670</name>
</gene>
<sequence>MLPLHCKDIVIDVFESYEAKLKEGSKNTRFFFNIILKDAIYAF</sequence>
<name>A0ABP9MUA7_9HYPH</name>
<evidence type="ECO:0000313" key="1">
    <source>
        <dbReference type="EMBL" id="GAA5102058.1"/>
    </source>
</evidence>
<comment type="caution">
    <text evidence="1">The sequence shown here is derived from an EMBL/GenBank/DDBJ whole genome shotgun (WGS) entry which is preliminary data.</text>
</comment>
<dbReference type="EMBL" id="BAABIY010000090">
    <property type="protein sequence ID" value="GAA5102058.1"/>
    <property type="molecule type" value="Genomic_DNA"/>
</dbReference>